<gene>
    <name evidence="1" type="ORF">JD108_01830</name>
    <name evidence="2" type="ORF">KDJ56_01830</name>
</gene>
<protein>
    <submittedName>
        <fullName evidence="1">YkgJ family cysteine cluster protein</fullName>
    </submittedName>
</protein>
<evidence type="ECO:0000313" key="4">
    <source>
        <dbReference type="Proteomes" id="UP000677234"/>
    </source>
</evidence>
<evidence type="ECO:0000313" key="1">
    <source>
        <dbReference type="EMBL" id="QQE76448.1"/>
    </source>
</evidence>
<evidence type="ECO:0000313" key="2">
    <source>
        <dbReference type="EMBL" id="QUO41836.1"/>
    </source>
</evidence>
<evidence type="ECO:0000313" key="3">
    <source>
        <dbReference type="Proteomes" id="UP000595847"/>
    </source>
</evidence>
<proteinExistence type="predicted"/>
<dbReference type="KEGG" id="bcop:JD108_01830"/>
<dbReference type="EMBL" id="CP073708">
    <property type="protein sequence ID" value="QUO41836.1"/>
    <property type="molecule type" value="Genomic_DNA"/>
</dbReference>
<dbReference type="Proteomes" id="UP000677234">
    <property type="component" value="Chromosome"/>
</dbReference>
<accession>A0A7T5EPN7</accession>
<keyword evidence="4" id="KW-1185">Reference proteome</keyword>
<dbReference type="AlphaFoldDB" id="A0A7T5EPN7"/>
<reference evidence="2" key="2">
    <citation type="submission" date="2021-04" db="EMBL/GenBank/DDBJ databases">
        <title>Brevibacillus composti FJAT-54423, complete genome.</title>
        <authorList>
            <person name="Tang R."/>
        </authorList>
    </citation>
    <scope>NUCLEOTIDE SEQUENCE</scope>
    <source>
        <strain evidence="2">FJAT-54424</strain>
    </source>
</reference>
<dbReference type="Pfam" id="PF03692">
    <property type="entry name" value="CxxCxxCC"/>
    <property type="match status" value="1"/>
</dbReference>
<organism evidence="1 3">
    <name type="scientific">Brevibacillus composti</name>
    <dbReference type="NCBI Taxonomy" id="2796470"/>
    <lineage>
        <taxon>Bacteria</taxon>
        <taxon>Bacillati</taxon>
        <taxon>Bacillota</taxon>
        <taxon>Bacilli</taxon>
        <taxon>Bacillales</taxon>
        <taxon>Paenibacillaceae</taxon>
        <taxon>Brevibacillus</taxon>
    </lineage>
</organism>
<dbReference type="InterPro" id="IPR005358">
    <property type="entry name" value="Puta_zinc/iron-chelating_dom"/>
</dbReference>
<sequence length="114" mass="13195">MDTLPCQGCNGLCCGPVPITEKELKTIHKKIKAFPRKVRTELETQPRLFGTCIFYDINRDRCGIHAFRPEVCRAFGYHQDLVCFRKPELATKEPLTWKEEPIGYLSIDFTWAAF</sequence>
<reference evidence="1 3" key="1">
    <citation type="submission" date="2020-12" db="EMBL/GenBank/DDBJ databases">
        <title>strain FJAT-54423T represents a novel species of the genus Brevibacillus.</title>
        <authorList>
            <person name="Tang R."/>
        </authorList>
    </citation>
    <scope>NUCLEOTIDE SEQUENCE [LARGE SCALE GENOMIC DNA]</scope>
    <source>
        <strain evidence="1 3">FJAT-54423</strain>
    </source>
</reference>
<name>A0A7T5EPN7_9BACL</name>
<dbReference type="RefSeq" id="WP_198829947.1">
    <property type="nucleotide sequence ID" value="NZ_CP066308.1"/>
</dbReference>
<dbReference type="Proteomes" id="UP000595847">
    <property type="component" value="Chromosome"/>
</dbReference>
<dbReference type="EMBL" id="CP066308">
    <property type="protein sequence ID" value="QQE76448.1"/>
    <property type="molecule type" value="Genomic_DNA"/>
</dbReference>